<evidence type="ECO:0000256" key="1">
    <source>
        <dbReference type="SAM" id="MobiDB-lite"/>
    </source>
</evidence>
<feature type="compositionally biased region" description="Gly residues" evidence="1">
    <location>
        <begin position="905"/>
        <end position="921"/>
    </location>
</feature>
<protein>
    <recommendedName>
        <fullName evidence="4">Endo-1,4-beta-xylanase</fullName>
    </recommendedName>
</protein>
<dbReference type="InterPro" id="IPR007607">
    <property type="entry name" value="BacA/B"/>
</dbReference>
<feature type="region of interest" description="Disordered" evidence="1">
    <location>
        <begin position="903"/>
        <end position="1093"/>
    </location>
</feature>
<feature type="region of interest" description="Disordered" evidence="1">
    <location>
        <begin position="701"/>
        <end position="736"/>
    </location>
</feature>
<dbReference type="OrthoDB" id="3055998at2759"/>
<evidence type="ECO:0008006" key="4">
    <source>
        <dbReference type="Google" id="ProtNLM"/>
    </source>
</evidence>
<proteinExistence type="predicted"/>
<dbReference type="PANTHER" id="PTHR31490">
    <property type="entry name" value="GLYCOSYL HYDROLASE"/>
    <property type="match status" value="1"/>
</dbReference>
<gene>
    <name evidence="2" type="ORF">JKP88DRAFT_276976</name>
</gene>
<feature type="compositionally biased region" description="Gly residues" evidence="1">
    <location>
        <begin position="55"/>
        <end position="64"/>
    </location>
</feature>
<dbReference type="InterPro" id="IPR044846">
    <property type="entry name" value="GH10"/>
</dbReference>
<dbReference type="Gene3D" id="3.20.20.80">
    <property type="entry name" value="Glycosidases"/>
    <property type="match status" value="1"/>
</dbReference>
<dbReference type="GO" id="GO:0004553">
    <property type="term" value="F:hydrolase activity, hydrolyzing O-glycosyl compounds"/>
    <property type="evidence" value="ECO:0007669"/>
    <property type="project" value="InterPro"/>
</dbReference>
<accession>A0A836CI95</accession>
<organism evidence="2 3">
    <name type="scientific">Tribonema minus</name>
    <dbReference type="NCBI Taxonomy" id="303371"/>
    <lineage>
        <taxon>Eukaryota</taxon>
        <taxon>Sar</taxon>
        <taxon>Stramenopiles</taxon>
        <taxon>Ochrophyta</taxon>
        <taxon>PX clade</taxon>
        <taxon>Xanthophyceae</taxon>
        <taxon>Tribonematales</taxon>
        <taxon>Tribonemataceae</taxon>
        <taxon>Tribonema</taxon>
    </lineage>
</organism>
<dbReference type="PANTHER" id="PTHR31490:SF1">
    <property type="entry name" value="ENDO-1,4-BETA-XYLANASE 1"/>
    <property type="match status" value="1"/>
</dbReference>
<feature type="compositionally biased region" description="Low complexity" evidence="1">
    <location>
        <begin position="982"/>
        <end position="991"/>
    </location>
</feature>
<feature type="compositionally biased region" description="Low complexity" evidence="1">
    <location>
        <begin position="23"/>
        <end position="54"/>
    </location>
</feature>
<feature type="region of interest" description="Disordered" evidence="1">
    <location>
        <begin position="1"/>
        <end position="72"/>
    </location>
</feature>
<feature type="region of interest" description="Disordered" evidence="1">
    <location>
        <begin position="756"/>
        <end position="778"/>
    </location>
</feature>
<dbReference type="InterPro" id="IPR017853">
    <property type="entry name" value="GH"/>
</dbReference>
<feature type="compositionally biased region" description="Low complexity" evidence="1">
    <location>
        <begin position="1040"/>
        <end position="1058"/>
    </location>
</feature>
<name>A0A836CI95_9STRA</name>
<feature type="compositionally biased region" description="Polar residues" evidence="1">
    <location>
        <begin position="1070"/>
        <end position="1083"/>
    </location>
</feature>
<sequence length="1267" mass="131946">MEGTLATPHEADLRSARHACRAGGSSSGSSSSSSGSSSSSSSSSNGSSGSSSGSSGSGSDGGSGSSSISAQHADAAGSASALPAGLSQQLSNIEASTPYHIFAYIWLPSDSKCALASDNVQCPFLSVLSDGYSVGGGNLLSAVPGAWNAVSGAFFVNAQQARGRIAFSVTRLTPGEKIALGVTRLTPGENVRDFRAPSDALINSNRKRDVTLRIGKSDTSQEPVRIVQNRLAFPIGSVLKPRALEGEGDGARYRACFEQNFNYCSDEYEMSQAAFFEQNFNYCSDEYEMSKAWEDYYLKGQPWPTHANWNNNKDILLDLPRDGGAGSLQELMLNRVTVWMNAYKGRVKDVEPACPDDIIPNKKISVRAWAQAYAKSLAPNDRMVINESLAPNDRMVINKYCVMSTCQPEQSNTSSFVKFVRGLNRANGGATTAVSDQGHVFLGYSQSGFDLILKIASIKKQLNGIDFWISELDVADPDENARADGIEQILRAYFASPHLNGVILWGFWEGAIFNRNTWLVNLDWTLNAAGERLFGKDGLLSNKWKTQVNATVNTKNGADAVAVRGFHGNNVPHPLEALNGADNVKFRGFHGDYVAYFGQDDRCSTRFTVPEGRAPIAIRTSGWRSAAALRQRAEVRGDALPSVASAAAALPLLLLPPPPLLLMLPPPLLPPPLLPPLLLPPLAGGTSHCCRLCLPAANRCGRTPSRSRRASLTSDVLAGRDARDESASTTSAADSHLETHELDALGQCLGDMRRNSRWRPSVPDMSTMNPPTILERDPENVLGPSLRVTGEIHFERLLRIDGSFKGVLKGSGSIIIGATGDVTADLVDLDEVYIEGSLTGDIVNASMVQVRGAAVVNGNIRCASLALDPGVHLSGGNVSISPGQAPNSEPATGAAAAAAAAVSGRSGGGGSRGGGGGGGGAAAPRARDQSPGPPVGGLRAPSPSGPGADRMPPSPLSSLSNDENWDWEAEAAQQHERKSSAQRDAQLQHQPQHQRRQSASDFEALLSDSEDFNSDSSQVRAGCEDFNSDSTQDGDGAWVPEAAALSAAATGAGTAEPAADGRSLGIRWSSGRQRSSETPTSSAKGERGSSGGVSRASAAAAAFRAALIQNDHASTAKGELGSSGDVLSKSGGSGGGGGGGAAATAATAAAAAAAAAAAEAALEAPPGAARLGAATLSPRPTALAVLNRQGAAVLSAAAALNRAVLGRGGPRQRHRFRLRSSARGQKWASALSIGGGLEWLQGAWRTARGFRCAEKAGDAAATVRTAV</sequence>
<dbReference type="Pfam" id="PF04519">
    <property type="entry name" value="Bactofilin"/>
    <property type="match status" value="1"/>
</dbReference>
<evidence type="ECO:0000313" key="3">
    <source>
        <dbReference type="Proteomes" id="UP000664859"/>
    </source>
</evidence>
<reference evidence="2" key="1">
    <citation type="submission" date="2021-02" db="EMBL/GenBank/DDBJ databases">
        <title>First Annotated Genome of the Yellow-green Alga Tribonema minus.</title>
        <authorList>
            <person name="Mahan K.M."/>
        </authorList>
    </citation>
    <scope>NUCLEOTIDE SEQUENCE</scope>
    <source>
        <strain evidence="2">UTEX B ZZ1240</strain>
    </source>
</reference>
<dbReference type="GO" id="GO:0005975">
    <property type="term" value="P:carbohydrate metabolic process"/>
    <property type="evidence" value="ECO:0007669"/>
    <property type="project" value="InterPro"/>
</dbReference>
<keyword evidence="3" id="KW-1185">Reference proteome</keyword>
<comment type="caution">
    <text evidence="2">The sequence shown here is derived from an EMBL/GenBank/DDBJ whole genome shotgun (WGS) entry which is preliminary data.</text>
</comment>
<dbReference type="EMBL" id="JAFCMP010000157">
    <property type="protein sequence ID" value="KAG5184616.1"/>
    <property type="molecule type" value="Genomic_DNA"/>
</dbReference>
<evidence type="ECO:0000313" key="2">
    <source>
        <dbReference type="EMBL" id="KAG5184616.1"/>
    </source>
</evidence>
<dbReference type="Proteomes" id="UP000664859">
    <property type="component" value="Unassembled WGS sequence"/>
</dbReference>
<dbReference type="SUPFAM" id="SSF51445">
    <property type="entry name" value="(Trans)glycosidases"/>
    <property type="match status" value="1"/>
</dbReference>
<dbReference type="AlphaFoldDB" id="A0A836CI95"/>